<accession>A0A644YM47</accession>
<protein>
    <recommendedName>
        <fullName evidence="1">DUF4935 domain-containing protein</fullName>
    </recommendedName>
</protein>
<dbReference type="AlphaFoldDB" id="A0A644YM47"/>
<evidence type="ECO:0000259" key="1">
    <source>
        <dbReference type="Pfam" id="PF16289"/>
    </source>
</evidence>
<proteinExistence type="predicted"/>
<evidence type="ECO:0000313" key="2">
    <source>
        <dbReference type="EMBL" id="MPM29655.1"/>
    </source>
</evidence>
<organism evidence="2">
    <name type="scientific">bioreactor metagenome</name>
    <dbReference type="NCBI Taxonomy" id="1076179"/>
    <lineage>
        <taxon>unclassified sequences</taxon>
        <taxon>metagenomes</taxon>
        <taxon>ecological metagenomes</taxon>
    </lineage>
</organism>
<feature type="domain" description="DUF4935" evidence="1">
    <location>
        <begin position="11"/>
        <end position="183"/>
    </location>
</feature>
<dbReference type="EMBL" id="VSSQ01005570">
    <property type="protein sequence ID" value="MPM29655.1"/>
    <property type="molecule type" value="Genomic_DNA"/>
</dbReference>
<dbReference type="InterPro" id="IPR032557">
    <property type="entry name" value="DUF4935"/>
</dbReference>
<gene>
    <name evidence="2" type="ORF">SDC9_76195</name>
</gene>
<dbReference type="Pfam" id="PF16289">
    <property type="entry name" value="PIN_12"/>
    <property type="match status" value="1"/>
</dbReference>
<name>A0A644YM47_9ZZZZ</name>
<reference evidence="2" key="1">
    <citation type="submission" date="2019-08" db="EMBL/GenBank/DDBJ databases">
        <authorList>
            <person name="Kucharzyk K."/>
            <person name="Murdoch R.W."/>
            <person name="Higgins S."/>
            <person name="Loffler F."/>
        </authorList>
    </citation>
    <scope>NUCLEOTIDE SEQUENCE</scope>
</reference>
<sequence>MRCCLKYPINVTIDTNIFDAAKYDFSENSTLKLLVKYVIKGKVKVVLSNIVIKEAEKHIAEQGMKLCGIARKLRTEALNVSTEQLINYVGLDRLLVLAGDKNLVKEKSIELFEKYIKDIDAEILDTSQININTIIDDYFEIRPPFQCGEKKRKEFPDAFIANQIRERFGSEEIVAIVCNDNGFKEACGRTPNHLFFESLGQLYNEISKEEHAYNETMDIIKELQYLISSEVTEYITQNENINVIGMSYDKDGISEGFDYSEVHLDSITNASFTVRSVDELTDMTSIFTIMCRANISANCYYDDYDNAPWDSEEKEYVYVETIGMKEEHHARFGCRIKLNRETKEISVIPFTIILGGDTRNKRYQIDDEPALDYEKDIIDADRKAIGLISLGSYDSYLEENLPDSEMSQEIVKRFEVMNALCQAFEEFSISYDSLLGELNEKDNAKKVIRLIAKKLEAISDFPSVIDEDEIDEQEIEEIKKWTDSKFENACKVADKPGLPDTISYGDSILIEGVDGSEMILCIDKLQINPSEGEEESIHIALSDGHEKIADGSVKLTIGYLNFDEDGGVEDGLADSIDYDYDQIIEVIDRFISEQTEQVGNEEKIIGIIKEAIG</sequence>
<comment type="caution">
    <text evidence="2">The sequence shown here is derived from an EMBL/GenBank/DDBJ whole genome shotgun (WGS) entry which is preliminary data.</text>
</comment>